<evidence type="ECO:0000313" key="5">
    <source>
        <dbReference type="Proteomes" id="UP000731519"/>
    </source>
</evidence>
<keyword evidence="1" id="KW-0472">Membrane</keyword>
<name>A0A1Y2NSR0_STRFR</name>
<protein>
    <submittedName>
        <fullName evidence="3">Uncharacterized protein</fullName>
    </submittedName>
</protein>
<dbReference type="EMBL" id="ASYR01000018">
    <property type="protein sequence ID" value="KAF0649023.1"/>
    <property type="molecule type" value="Genomic_DNA"/>
</dbReference>
<proteinExistence type="predicted"/>
<accession>A0A1Y2NSR0</accession>
<evidence type="ECO:0000313" key="4">
    <source>
        <dbReference type="Proteomes" id="UP000194318"/>
    </source>
</evidence>
<feature type="transmembrane region" description="Helical" evidence="1">
    <location>
        <begin position="12"/>
        <end position="29"/>
    </location>
</feature>
<keyword evidence="5" id="KW-1185">Reference proteome</keyword>
<dbReference type="AlphaFoldDB" id="A0A1Y2NSR0"/>
<evidence type="ECO:0000313" key="3">
    <source>
        <dbReference type="EMBL" id="OSY50543.1"/>
    </source>
</evidence>
<dbReference type="Proteomes" id="UP000731519">
    <property type="component" value="Unassembled WGS sequence"/>
</dbReference>
<dbReference type="Proteomes" id="UP000194318">
    <property type="component" value="Unassembled WGS sequence"/>
</dbReference>
<evidence type="ECO:0000313" key="2">
    <source>
        <dbReference type="EMBL" id="KAF0649023.1"/>
    </source>
</evidence>
<dbReference type="GeneID" id="91401835"/>
<gene>
    <name evidence="3" type="ORF">BG846_03844</name>
    <name evidence="2" type="ORF">K701_15715</name>
</gene>
<reference evidence="3 4" key="2">
    <citation type="submission" date="2016-09" db="EMBL/GenBank/DDBJ databases">
        <title>Streptomyces fradiae DSM40063, a candidate organism with high potential of specific P450 cytochromes.</title>
        <authorList>
            <person name="Grumaz C."/>
            <person name="Vainshtein Y."/>
            <person name="Kirstahler P."/>
            <person name="Sohn K."/>
        </authorList>
    </citation>
    <scope>NUCLEOTIDE SEQUENCE [LARGE SCALE GENOMIC DNA]</scope>
    <source>
        <strain evidence="3 4">DSM 40063</strain>
    </source>
</reference>
<dbReference type="RefSeq" id="WP_031132411.1">
    <property type="nucleotide sequence ID" value="NZ_ASYR01000018.1"/>
</dbReference>
<reference evidence="2 5" key="1">
    <citation type="submission" date="2013-05" db="EMBL/GenBank/DDBJ databases">
        <title>Genome Sequence of Streptomyces fradiae.</title>
        <authorList>
            <person name="Kirby R."/>
        </authorList>
    </citation>
    <scope>NUCLEOTIDE SEQUENCE [LARGE SCALE GENOMIC DNA]</scope>
    <source>
        <strain evidence="2 5">ATCC 10745</strain>
    </source>
</reference>
<keyword evidence="1" id="KW-0812">Transmembrane</keyword>
<comment type="caution">
    <text evidence="3">The sequence shown here is derived from an EMBL/GenBank/DDBJ whole genome shotgun (WGS) entry which is preliminary data.</text>
</comment>
<sequence length="85" mass="9583">MHARLRRIPTPLLWGALWLATTTFWWIVGQFMEEPTSLIFCAVSGGVPIAVLKLREYFRSFTVGAGSIRSEESSPVPYPANEKQD</sequence>
<organism evidence="3 4">
    <name type="scientific">Streptomyces fradiae ATCC 10745 = DSM 40063</name>
    <dbReference type="NCBI Taxonomy" id="1319510"/>
    <lineage>
        <taxon>Bacteria</taxon>
        <taxon>Bacillati</taxon>
        <taxon>Actinomycetota</taxon>
        <taxon>Actinomycetes</taxon>
        <taxon>Kitasatosporales</taxon>
        <taxon>Streptomycetaceae</taxon>
        <taxon>Streptomyces</taxon>
    </lineage>
</organism>
<evidence type="ECO:0000256" key="1">
    <source>
        <dbReference type="SAM" id="Phobius"/>
    </source>
</evidence>
<dbReference type="EMBL" id="MIFZ01000279">
    <property type="protein sequence ID" value="OSY50543.1"/>
    <property type="molecule type" value="Genomic_DNA"/>
</dbReference>
<keyword evidence="1" id="KW-1133">Transmembrane helix</keyword>